<evidence type="ECO:0000256" key="2">
    <source>
        <dbReference type="RuleBase" id="RU003971"/>
    </source>
</evidence>
<reference evidence="6" key="2">
    <citation type="submission" date="2025-09" db="UniProtKB">
        <authorList>
            <consortium name="Ensembl"/>
        </authorList>
    </citation>
    <scope>IDENTIFICATION</scope>
</reference>
<dbReference type="STRING" id="61819.ENSACIP00000001950"/>
<dbReference type="Gene3D" id="3.40.50.1460">
    <property type="match status" value="1"/>
</dbReference>
<dbReference type="GO" id="GO:0097169">
    <property type="term" value="C:AIM2 inflammasome complex"/>
    <property type="evidence" value="ECO:0007669"/>
    <property type="project" value="TreeGrafter"/>
</dbReference>
<dbReference type="GeneTree" id="ENSGT00940000162428"/>
<evidence type="ECO:0008006" key="8">
    <source>
        <dbReference type="Google" id="ProtNLM"/>
    </source>
</evidence>
<dbReference type="SUPFAM" id="SSF47986">
    <property type="entry name" value="DEATH domain"/>
    <property type="match status" value="1"/>
</dbReference>
<dbReference type="InterPro" id="IPR015917">
    <property type="entry name" value="Pept_C14A"/>
</dbReference>
<keyword evidence="7" id="KW-1185">Reference proteome</keyword>
<protein>
    <recommendedName>
        <fullName evidence="8">Caspase family p20 domain-containing protein</fullName>
    </recommendedName>
</protein>
<dbReference type="InterPro" id="IPR029030">
    <property type="entry name" value="Caspase-like_dom_sf"/>
</dbReference>
<feature type="domain" description="Caspase family p10" evidence="3">
    <location>
        <begin position="252"/>
        <end position="304"/>
    </location>
</feature>
<dbReference type="Pfam" id="PF02758">
    <property type="entry name" value="PYRIN"/>
    <property type="match status" value="1"/>
</dbReference>
<dbReference type="InterPro" id="IPR002398">
    <property type="entry name" value="Pept_C14"/>
</dbReference>
<feature type="domain" description="Caspase family p20" evidence="4">
    <location>
        <begin position="118"/>
        <end position="230"/>
    </location>
</feature>
<dbReference type="PRINTS" id="PR00376">
    <property type="entry name" value="IL1BCENZYME"/>
</dbReference>
<dbReference type="PANTHER" id="PTHR47901:SF3">
    <property type="entry name" value="CASPASE-1"/>
    <property type="match status" value="1"/>
</dbReference>
<dbReference type="Ensembl" id="ENSACIT00000002027.1">
    <property type="protein sequence ID" value="ENSACIP00000001950.1"/>
    <property type="gene ID" value="ENSACIG00000001578.1"/>
</dbReference>
<dbReference type="AlphaFoldDB" id="A0A3Q0QX50"/>
<dbReference type="GO" id="GO:0072559">
    <property type="term" value="C:NLRP3 inflammasome complex"/>
    <property type="evidence" value="ECO:0007669"/>
    <property type="project" value="TreeGrafter"/>
</dbReference>
<dbReference type="PROSITE" id="PS50824">
    <property type="entry name" value="DAPIN"/>
    <property type="match status" value="1"/>
</dbReference>
<proteinExistence type="inferred from homology"/>
<evidence type="ECO:0000259" key="5">
    <source>
        <dbReference type="PROSITE" id="PS50824"/>
    </source>
</evidence>
<evidence type="ECO:0000313" key="6">
    <source>
        <dbReference type="Ensembl" id="ENSACIP00000001950.1"/>
    </source>
</evidence>
<dbReference type="GO" id="GO:0050727">
    <property type="term" value="P:regulation of inflammatory response"/>
    <property type="evidence" value="ECO:0007669"/>
    <property type="project" value="TreeGrafter"/>
</dbReference>
<dbReference type="InterPro" id="IPR002138">
    <property type="entry name" value="Pept_C14_p10"/>
</dbReference>
<dbReference type="SMART" id="SM00115">
    <property type="entry name" value="CASc"/>
    <property type="match status" value="1"/>
</dbReference>
<dbReference type="GO" id="GO:0006508">
    <property type="term" value="P:proteolysis"/>
    <property type="evidence" value="ECO:0007669"/>
    <property type="project" value="InterPro"/>
</dbReference>
<evidence type="ECO:0000259" key="3">
    <source>
        <dbReference type="PROSITE" id="PS50207"/>
    </source>
</evidence>
<evidence type="ECO:0000313" key="7">
    <source>
        <dbReference type="Proteomes" id="UP000261340"/>
    </source>
</evidence>
<dbReference type="GO" id="GO:0072557">
    <property type="term" value="C:IPAF inflammasome complex"/>
    <property type="evidence" value="ECO:0007669"/>
    <property type="project" value="TreeGrafter"/>
</dbReference>
<dbReference type="InterPro" id="IPR011600">
    <property type="entry name" value="Pept_C14_caspase"/>
</dbReference>
<dbReference type="GO" id="GO:0004197">
    <property type="term" value="F:cysteine-type endopeptidase activity"/>
    <property type="evidence" value="ECO:0007669"/>
    <property type="project" value="InterPro"/>
</dbReference>
<feature type="domain" description="Pyrin" evidence="5">
    <location>
        <begin position="1"/>
        <end position="47"/>
    </location>
</feature>
<dbReference type="Gene3D" id="1.10.533.10">
    <property type="entry name" value="Death Domain, Fas"/>
    <property type="match status" value="1"/>
</dbReference>
<dbReference type="InterPro" id="IPR004020">
    <property type="entry name" value="DAPIN"/>
</dbReference>
<dbReference type="PROSITE" id="PS50208">
    <property type="entry name" value="CASPASE_P20"/>
    <property type="match status" value="1"/>
</dbReference>
<comment type="similarity">
    <text evidence="1 2">Belongs to the peptidase C14A family.</text>
</comment>
<dbReference type="SUPFAM" id="SSF52129">
    <property type="entry name" value="Caspase-like"/>
    <property type="match status" value="1"/>
</dbReference>
<reference evidence="6" key="1">
    <citation type="submission" date="2025-08" db="UniProtKB">
        <authorList>
            <consortium name="Ensembl"/>
        </authorList>
    </citation>
    <scope>IDENTIFICATION</scope>
</reference>
<evidence type="ECO:0000256" key="1">
    <source>
        <dbReference type="ARBA" id="ARBA00010134"/>
    </source>
</evidence>
<organism evidence="6 7">
    <name type="scientific">Amphilophus citrinellus</name>
    <name type="common">Midas cichlid</name>
    <name type="synonym">Cichlasoma citrinellum</name>
    <dbReference type="NCBI Taxonomy" id="61819"/>
    <lineage>
        <taxon>Eukaryota</taxon>
        <taxon>Metazoa</taxon>
        <taxon>Chordata</taxon>
        <taxon>Craniata</taxon>
        <taxon>Vertebrata</taxon>
        <taxon>Euteleostomi</taxon>
        <taxon>Actinopterygii</taxon>
        <taxon>Neopterygii</taxon>
        <taxon>Teleostei</taxon>
        <taxon>Neoteleostei</taxon>
        <taxon>Acanthomorphata</taxon>
        <taxon>Ovalentaria</taxon>
        <taxon>Cichlomorphae</taxon>
        <taxon>Cichliformes</taxon>
        <taxon>Cichlidae</taxon>
        <taxon>New World cichlids</taxon>
        <taxon>Cichlasomatinae</taxon>
        <taxon>Heroini</taxon>
        <taxon>Amphilophus</taxon>
    </lineage>
</organism>
<dbReference type="PROSITE" id="PS50207">
    <property type="entry name" value="CASPASE_P10"/>
    <property type="match status" value="1"/>
</dbReference>
<evidence type="ECO:0000259" key="4">
    <source>
        <dbReference type="PROSITE" id="PS50208"/>
    </source>
</evidence>
<accession>A0A3Q0QX50</accession>
<dbReference type="InterPro" id="IPR001309">
    <property type="entry name" value="Pept_C14_p20"/>
</dbReference>
<dbReference type="Proteomes" id="UP000261340">
    <property type="component" value="Unplaced"/>
</dbReference>
<dbReference type="Pfam" id="PF00656">
    <property type="entry name" value="Peptidase_C14"/>
    <property type="match status" value="1"/>
</dbReference>
<sequence>LKYFQWCLQNVSESRDGFKPIKKSRLEKADRLDTVDLMVQMYNTKTAEVTEKILKKIKRIEVFSLNSVHLPIQLITSSLLNPAGRCYSGPVLSDWKTGIVSINHFVFQNYPVTEQSRLNRVALVINNQRFDDHKDEHNMLDLLQNLQYEVVKYNRLTAQEIGDALIKFSSHPKLPLTDSVFVVIMSNGDSRVLFGIDHEEFKIDHIYEHLNTKNCPALLNKPKVIIIQSCNRRGSTDIKQAKSSVLVKDPLVHKERDFISIVSCTPHTVYRSPRYGSSFIQDIVEVFNTFSQDEHIEVLFKKVSLTCGWIWFLWGGQGGGKKKKKALFLLKFITGMVWVPANRCS</sequence>
<dbReference type="InterPro" id="IPR011029">
    <property type="entry name" value="DEATH-like_dom_sf"/>
</dbReference>
<dbReference type="PANTHER" id="PTHR47901">
    <property type="entry name" value="CASPASE RECRUITMENT DOMAIN-CONTAINING PROTEIN 18"/>
    <property type="match status" value="1"/>
</dbReference>
<name>A0A3Q0QX50_AMPCI</name>